<dbReference type="InterPro" id="IPR014500">
    <property type="entry name" value="UCP019307_cupin"/>
</dbReference>
<dbReference type="InterPro" id="IPR013096">
    <property type="entry name" value="Cupin_2"/>
</dbReference>
<dbReference type="PANTHER" id="PTHR36448">
    <property type="entry name" value="BLR7373 PROTEIN"/>
    <property type="match status" value="1"/>
</dbReference>
<dbReference type="SUPFAM" id="SSF51182">
    <property type="entry name" value="RmlC-like cupins"/>
    <property type="match status" value="1"/>
</dbReference>
<dbReference type="PANTHER" id="PTHR36448:SF2">
    <property type="entry name" value="CUPIN TYPE-1 DOMAIN-CONTAINING PROTEIN"/>
    <property type="match status" value="1"/>
</dbReference>
<feature type="domain" description="Cupin type-2" evidence="1">
    <location>
        <begin position="61"/>
        <end position="110"/>
    </location>
</feature>
<dbReference type="InterPro" id="IPR014710">
    <property type="entry name" value="RmlC-like_jellyroll"/>
</dbReference>
<dbReference type="Pfam" id="PF07883">
    <property type="entry name" value="Cupin_2"/>
    <property type="match status" value="1"/>
</dbReference>
<dbReference type="Gene3D" id="2.60.120.10">
    <property type="entry name" value="Jelly Rolls"/>
    <property type="match status" value="1"/>
</dbReference>
<name>A0A1B1Z312_9BACL</name>
<dbReference type="InterPro" id="IPR047121">
    <property type="entry name" value="YjiB-like"/>
</dbReference>
<gene>
    <name evidence="2" type="ORF">ABE41_007290</name>
</gene>
<keyword evidence="3" id="KW-1185">Reference proteome</keyword>
<dbReference type="PIRSF" id="PIRSF019307">
    <property type="entry name" value="UCP019307"/>
    <property type="match status" value="1"/>
</dbReference>
<protein>
    <recommendedName>
        <fullName evidence="1">Cupin type-2 domain-containing protein</fullName>
    </recommendedName>
</protein>
<dbReference type="CDD" id="cd02219">
    <property type="entry name" value="cupin_YjlB-like"/>
    <property type="match status" value="1"/>
</dbReference>
<accession>A0A1B1Z312</accession>
<organism evidence="2 3">
    <name type="scientific">Fictibacillus arsenicus</name>
    <dbReference type="NCBI Taxonomy" id="255247"/>
    <lineage>
        <taxon>Bacteria</taxon>
        <taxon>Bacillati</taxon>
        <taxon>Bacillota</taxon>
        <taxon>Bacilli</taxon>
        <taxon>Bacillales</taxon>
        <taxon>Fictibacillaceae</taxon>
        <taxon>Fictibacillus</taxon>
    </lineage>
</organism>
<dbReference type="STRING" id="255247.ABE41_007290"/>
<evidence type="ECO:0000259" key="1">
    <source>
        <dbReference type="Pfam" id="PF07883"/>
    </source>
</evidence>
<dbReference type="EMBL" id="CP016761">
    <property type="protein sequence ID" value="ANX11808.1"/>
    <property type="molecule type" value="Genomic_DNA"/>
</dbReference>
<dbReference type="AlphaFoldDB" id="A0A1B1Z312"/>
<evidence type="ECO:0000313" key="3">
    <source>
        <dbReference type="Proteomes" id="UP000077412"/>
    </source>
</evidence>
<evidence type="ECO:0000313" key="2">
    <source>
        <dbReference type="EMBL" id="ANX11808.1"/>
    </source>
</evidence>
<dbReference type="InterPro" id="IPR011051">
    <property type="entry name" value="RmlC_Cupin_sf"/>
</dbReference>
<proteinExistence type="predicted"/>
<dbReference type="Proteomes" id="UP000077412">
    <property type="component" value="Chromosome"/>
</dbReference>
<reference evidence="2 3" key="1">
    <citation type="submission" date="2016-08" db="EMBL/GenBank/DDBJ databases">
        <title>Complete genome sequence of Fictibacillus arsenicus G25-54, a strain with toxicity to nematodes and a potential arsenic-resistance activity.</title>
        <authorList>
            <person name="Zheng Z."/>
        </authorList>
    </citation>
    <scope>NUCLEOTIDE SEQUENCE [LARGE SCALE GENOMIC DNA]</scope>
    <source>
        <strain evidence="2 3">G25-54</strain>
    </source>
</reference>
<sequence length="169" mass="18586">MKMLSENVKTLFFTDDGKIPNHPSWPVLLYVGELKEPQDALDVFEENGWTNGWKNGVFDYHHYHSNTHEVLGVMSGEAVLLLGGEDGVSVTVSKGDVIVLPAGTGHKMIGCSTDFKVAGAYPGGMEHNLKKGEPDERPEVLDEIMLVPLPETDPLFGKEGPLLELWKSK</sequence>
<dbReference type="RefSeq" id="WP_066288199.1">
    <property type="nucleotide sequence ID" value="NZ_CP016761.1"/>
</dbReference>
<dbReference type="KEGG" id="far:ABE41_007290"/>